<name>A0ABS5I4J8_9GAMM</name>
<feature type="region of interest" description="Disordered" evidence="1">
    <location>
        <begin position="16"/>
        <end position="55"/>
    </location>
</feature>
<feature type="compositionally biased region" description="Polar residues" evidence="1">
    <location>
        <begin position="16"/>
        <end position="54"/>
    </location>
</feature>
<gene>
    <name evidence="2" type="ORF">G3R48_13300</name>
</gene>
<dbReference type="Proteomes" id="UP000811844">
    <property type="component" value="Unassembled WGS sequence"/>
</dbReference>
<proteinExistence type="predicted"/>
<evidence type="ECO:0000313" key="3">
    <source>
        <dbReference type="Proteomes" id="UP000811844"/>
    </source>
</evidence>
<keyword evidence="3" id="KW-1185">Reference proteome</keyword>
<evidence type="ECO:0000313" key="2">
    <source>
        <dbReference type="EMBL" id="MBR9728955.1"/>
    </source>
</evidence>
<protein>
    <submittedName>
        <fullName evidence="2">Uncharacterized protein</fullName>
    </submittedName>
</protein>
<dbReference type="RefSeq" id="WP_212593357.1">
    <property type="nucleotide sequence ID" value="NZ_JAAIKR010000014.1"/>
</dbReference>
<comment type="caution">
    <text evidence="2">The sequence shown here is derived from an EMBL/GenBank/DDBJ whole genome shotgun (WGS) entry which is preliminary data.</text>
</comment>
<reference evidence="2 3" key="1">
    <citation type="submission" date="2020-02" db="EMBL/GenBank/DDBJ databases">
        <title>Shewanella WXL01 sp. nov., a marine bacterium isolated from green algae in Luhuitou Fringing Reef (Northern South China Sea).</title>
        <authorList>
            <person name="Wang X."/>
        </authorList>
    </citation>
    <scope>NUCLEOTIDE SEQUENCE [LARGE SCALE GENOMIC DNA]</scope>
    <source>
        <strain evidence="2 3">MCCC 1A01895</strain>
    </source>
</reference>
<organism evidence="2 3">
    <name type="scientific">Shewanella intestini</name>
    <dbReference type="NCBI Taxonomy" id="2017544"/>
    <lineage>
        <taxon>Bacteria</taxon>
        <taxon>Pseudomonadati</taxon>
        <taxon>Pseudomonadota</taxon>
        <taxon>Gammaproteobacteria</taxon>
        <taxon>Alteromonadales</taxon>
        <taxon>Shewanellaceae</taxon>
        <taxon>Shewanella</taxon>
    </lineage>
</organism>
<evidence type="ECO:0000256" key="1">
    <source>
        <dbReference type="SAM" id="MobiDB-lite"/>
    </source>
</evidence>
<sequence>MFIPLSLLQNSAKLSKTQQNSAKLSKTQQNSAKLSKTQQNSAKLSKTQQNSAKPKTTIEYVWLNDNVITGADIETEHSPKGGRAFTPYAAW</sequence>
<dbReference type="EMBL" id="JAAIKR010000014">
    <property type="protein sequence ID" value="MBR9728955.1"/>
    <property type="molecule type" value="Genomic_DNA"/>
</dbReference>
<accession>A0ABS5I4J8</accession>